<proteinExistence type="predicted"/>
<keyword evidence="1" id="KW-0175">Coiled coil</keyword>
<gene>
    <name evidence="2" type="ORF">K490DRAFT_62912</name>
</gene>
<protein>
    <submittedName>
        <fullName evidence="2">Uncharacterized protein</fullName>
    </submittedName>
</protein>
<feature type="coiled-coil region" evidence="1">
    <location>
        <begin position="49"/>
        <end position="76"/>
    </location>
</feature>
<dbReference type="Proteomes" id="UP000799776">
    <property type="component" value="Unassembled WGS sequence"/>
</dbReference>
<dbReference type="AlphaFoldDB" id="A0A9P4M1L6"/>
<sequence>MSYTFSRKWVSAEHKESERFAVTKNAVQRHFPKSAASRWDMKDWLAHRAAMAQAQGKRLEKQIKNKEEERKAYLVNGQGPPKAFGGKKMPGKCQGAVLCHYTIWCEEYDPWHTRALWPEPAEMRWEGDDRARTNVGRFLPLPREATSASIQWGHRRLVPQFEFDAIWKVPNMEDVLYPMEQISEEIENDKHDLLPNDLIEALDCEDDDF</sequence>
<comment type="caution">
    <text evidence="2">The sequence shown here is derived from an EMBL/GenBank/DDBJ whole genome shotgun (WGS) entry which is preliminary data.</text>
</comment>
<organism evidence="2 3">
    <name type="scientific">Saccharata proteae CBS 121410</name>
    <dbReference type="NCBI Taxonomy" id="1314787"/>
    <lineage>
        <taxon>Eukaryota</taxon>
        <taxon>Fungi</taxon>
        <taxon>Dikarya</taxon>
        <taxon>Ascomycota</taxon>
        <taxon>Pezizomycotina</taxon>
        <taxon>Dothideomycetes</taxon>
        <taxon>Dothideomycetes incertae sedis</taxon>
        <taxon>Botryosphaeriales</taxon>
        <taxon>Saccharataceae</taxon>
        <taxon>Saccharata</taxon>
    </lineage>
</organism>
<evidence type="ECO:0000313" key="2">
    <source>
        <dbReference type="EMBL" id="KAF2090039.1"/>
    </source>
</evidence>
<name>A0A9P4M1L6_9PEZI</name>
<keyword evidence="3" id="KW-1185">Reference proteome</keyword>
<accession>A0A9P4M1L6</accession>
<reference evidence="2" key="1">
    <citation type="journal article" date="2020" name="Stud. Mycol.">
        <title>101 Dothideomycetes genomes: a test case for predicting lifestyles and emergence of pathogens.</title>
        <authorList>
            <person name="Haridas S."/>
            <person name="Albert R."/>
            <person name="Binder M."/>
            <person name="Bloem J."/>
            <person name="Labutti K."/>
            <person name="Salamov A."/>
            <person name="Andreopoulos B."/>
            <person name="Baker S."/>
            <person name="Barry K."/>
            <person name="Bills G."/>
            <person name="Bluhm B."/>
            <person name="Cannon C."/>
            <person name="Castanera R."/>
            <person name="Culley D."/>
            <person name="Daum C."/>
            <person name="Ezra D."/>
            <person name="Gonzalez J."/>
            <person name="Henrissat B."/>
            <person name="Kuo A."/>
            <person name="Liang C."/>
            <person name="Lipzen A."/>
            <person name="Lutzoni F."/>
            <person name="Magnuson J."/>
            <person name="Mondo S."/>
            <person name="Nolan M."/>
            <person name="Ohm R."/>
            <person name="Pangilinan J."/>
            <person name="Park H.-J."/>
            <person name="Ramirez L."/>
            <person name="Alfaro M."/>
            <person name="Sun H."/>
            <person name="Tritt A."/>
            <person name="Yoshinaga Y."/>
            <person name="Zwiers L.-H."/>
            <person name="Turgeon B."/>
            <person name="Goodwin S."/>
            <person name="Spatafora J."/>
            <person name="Crous P."/>
            <person name="Grigoriev I."/>
        </authorList>
    </citation>
    <scope>NUCLEOTIDE SEQUENCE</scope>
    <source>
        <strain evidence="2">CBS 121410</strain>
    </source>
</reference>
<dbReference type="OrthoDB" id="5305306at2759"/>
<dbReference type="EMBL" id="ML978713">
    <property type="protein sequence ID" value="KAF2090039.1"/>
    <property type="molecule type" value="Genomic_DNA"/>
</dbReference>
<evidence type="ECO:0000313" key="3">
    <source>
        <dbReference type="Proteomes" id="UP000799776"/>
    </source>
</evidence>
<evidence type="ECO:0000256" key="1">
    <source>
        <dbReference type="SAM" id="Coils"/>
    </source>
</evidence>